<comment type="caution">
    <text evidence="1">The sequence shown here is derived from an EMBL/GenBank/DDBJ whole genome shotgun (WGS) entry which is preliminary data.</text>
</comment>
<name>A0A9Q1BRS9_HOLLE</name>
<sequence length="75" mass="8500">MGTVRPRFSAQKVYWDKIPGLISHLHSQDTVSPRESFLQKVHLWLKKIDRAVSIPLLSSLEVSDDGKKEAVVKVC</sequence>
<dbReference type="AlphaFoldDB" id="A0A9Q1BRS9"/>
<gene>
    <name evidence="1" type="ORF">HOLleu_24863</name>
</gene>
<keyword evidence="2" id="KW-1185">Reference proteome</keyword>
<dbReference type="Proteomes" id="UP001152320">
    <property type="component" value="Chromosome 12"/>
</dbReference>
<dbReference type="EMBL" id="JAIZAY010000012">
    <property type="protein sequence ID" value="KAJ8031616.1"/>
    <property type="molecule type" value="Genomic_DNA"/>
</dbReference>
<evidence type="ECO:0000313" key="1">
    <source>
        <dbReference type="EMBL" id="KAJ8031616.1"/>
    </source>
</evidence>
<proteinExistence type="predicted"/>
<accession>A0A9Q1BRS9</accession>
<protein>
    <submittedName>
        <fullName evidence="1">Uncharacterized protein</fullName>
    </submittedName>
</protein>
<organism evidence="1 2">
    <name type="scientific">Holothuria leucospilota</name>
    <name type="common">Black long sea cucumber</name>
    <name type="synonym">Mertensiothuria leucospilota</name>
    <dbReference type="NCBI Taxonomy" id="206669"/>
    <lineage>
        <taxon>Eukaryota</taxon>
        <taxon>Metazoa</taxon>
        <taxon>Echinodermata</taxon>
        <taxon>Eleutherozoa</taxon>
        <taxon>Echinozoa</taxon>
        <taxon>Holothuroidea</taxon>
        <taxon>Aspidochirotacea</taxon>
        <taxon>Aspidochirotida</taxon>
        <taxon>Holothuriidae</taxon>
        <taxon>Holothuria</taxon>
    </lineage>
</organism>
<reference evidence="1" key="1">
    <citation type="submission" date="2021-10" db="EMBL/GenBank/DDBJ databases">
        <title>Tropical sea cucumber genome reveals ecological adaptation and Cuvierian tubules defense mechanism.</title>
        <authorList>
            <person name="Chen T."/>
        </authorList>
    </citation>
    <scope>NUCLEOTIDE SEQUENCE</scope>
    <source>
        <strain evidence="1">Nanhai2018</strain>
        <tissue evidence="1">Muscle</tissue>
    </source>
</reference>
<evidence type="ECO:0000313" key="2">
    <source>
        <dbReference type="Proteomes" id="UP001152320"/>
    </source>
</evidence>